<gene>
    <name evidence="2" type="ORF">EYF80_035872</name>
</gene>
<reference evidence="2 3" key="1">
    <citation type="submission" date="2019-03" db="EMBL/GenBank/DDBJ databases">
        <title>First draft genome of Liparis tanakae, snailfish: a comprehensive survey of snailfish specific genes.</title>
        <authorList>
            <person name="Kim W."/>
            <person name="Song I."/>
            <person name="Jeong J.-H."/>
            <person name="Kim D."/>
            <person name="Kim S."/>
            <person name="Ryu S."/>
            <person name="Song J.Y."/>
            <person name="Lee S.K."/>
        </authorList>
    </citation>
    <scope>NUCLEOTIDE SEQUENCE [LARGE SCALE GENOMIC DNA]</scope>
    <source>
        <tissue evidence="2">Muscle</tissue>
    </source>
</reference>
<keyword evidence="3" id="KW-1185">Reference proteome</keyword>
<evidence type="ECO:0000313" key="3">
    <source>
        <dbReference type="Proteomes" id="UP000314294"/>
    </source>
</evidence>
<sequence length="358" mass="38494">MKCPPLGDGEEANQILTPCPCFLNPAPGLDLASFPLAPPPSLCLLPHWPGLFRDASCLAQGRGVAVTGKTRPRSRSLNTATTAETARSFTLRPPSDERPVSDQPGRRPPSYSNRSSGGIHSCIVTNGIIPVSVRSWSPGPAGGLRRRRWEDKTTGEETRRRDREREKELKGGGGGMGGRQNLKERNGMRSQTEDRRRVMFDTVDEVLPPVTHAPAEQRAEKKMRPMFSVCQSRLQSRNPANKPRAISSRHPVNSGELSSVSDGLKDRSEEDRWGKVFITVQPTRAAGSEGVGLSSERSFSAPSSSAFSSSCTISTESSTGACSASCFNPSSSSSSLSSCSSASVWTTYSLHFVALGSV</sequence>
<name>A0A4Z2GKW4_9TELE</name>
<dbReference type="AlphaFoldDB" id="A0A4Z2GKW4"/>
<dbReference type="EMBL" id="SRLO01000502">
    <property type="protein sequence ID" value="TNN53895.1"/>
    <property type="molecule type" value="Genomic_DNA"/>
</dbReference>
<proteinExistence type="predicted"/>
<feature type="compositionally biased region" description="Polar residues" evidence="1">
    <location>
        <begin position="75"/>
        <end position="88"/>
    </location>
</feature>
<protein>
    <submittedName>
        <fullName evidence="2">Uncharacterized protein</fullName>
    </submittedName>
</protein>
<organism evidence="2 3">
    <name type="scientific">Liparis tanakae</name>
    <name type="common">Tanaka's snailfish</name>
    <dbReference type="NCBI Taxonomy" id="230148"/>
    <lineage>
        <taxon>Eukaryota</taxon>
        <taxon>Metazoa</taxon>
        <taxon>Chordata</taxon>
        <taxon>Craniata</taxon>
        <taxon>Vertebrata</taxon>
        <taxon>Euteleostomi</taxon>
        <taxon>Actinopterygii</taxon>
        <taxon>Neopterygii</taxon>
        <taxon>Teleostei</taxon>
        <taxon>Neoteleostei</taxon>
        <taxon>Acanthomorphata</taxon>
        <taxon>Eupercaria</taxon>
        <taxon>Perciformes</taxon>
        <taxon>Cottioidei</taxon>
        <taxon>Cottales</taxon>
        <taxon>Liparidae</taxon>
        <taxon>Liparis</taxon>
    </lineage>
</organism>
<feature type="region of interest" description="Disordered" evidence="1">
    <location>
        <begin position="133"/>
        <end position="193"/>
    </location>
</feature>
<feature type="compositionally biased region" description="Basic and acidic residues" evidence="1">
    <location>
        <begin position="148"/>
        <end position="170"/>
    </location>
</feature>
<feature type="region of interest" description="Disordered" evidence="1">
    <location>
        <begin position="235"/>
        <end position="265"/>
    </location>
</feature>
<evidence type="ECO:0000256" key="1">
    <source>
        <dbReference type="SAM" id="MobiDB-lite"/>
    </source>
</evidence>
<feature type="compositionally biased region" description="Basic and acidic residues" evidence="1">
    <location>
        <begin position="181"/>
        <end position="193"/>
    </location>
</feature>
<evidence type="ECO:0000313" key="2">
    <source>
        <dbReference type="EMBL" id="TNN53895.1"/>
    </source>
</evidence>
<feature type="region of interest" description="Disordered" evidence="1">
    <location>
        <begin position="68"/>
        <end position="119"/>
    </location>
</feature>
<comment type="caution">
    <text evidence="2">The sequence shown here is derived from an EMBL/GenBank/DDBJ whole genome shotgun (WGS) entry which is preliminary data.</text>
</comment>
<dbReference type="Proteomes" id="UP000314294">
    <property type="component" value="Unassembled WGS sequence"/>
</dbReference>
<accession>A0A4Z2GKW4</accession>